<dbReference type="Proteomes" id="UP000325211">
    <property type="component" value="Chromosome"/>
</dbReference>
<evidence type="ECO:0000256" key="1">
    <source>
        <dbReference type="SAM" id="Phobius"/>
    </source>
</evidence>
<name>A0A5P2DEI3_STRVZ</name>
<gene>
    <name evidence="2" type="ORF">DEJ50_19660</name>
</gene>
<feature type="transmembrane region" description="Helical" evidence="1">
    <location>
        <begin position="181"/>
        <end position="199"/>
    </location>
</feature>
<dbReference type="EMBL" id="CP029190">
    <property type="protein sequence ID" value="QES52528.1"/>
    <property type="molecule type" value="Genomic_DNA"/>
</dbReference>
<dbReference type="OrthoDB" id="4247899at2"/>
<feature type="transmembrane region" description="Helical" evidence="1">
    <location>
        <begin position="47"/>
        <end position="71"/>
    </location>
</feature>
<protein>
    <submittedName>
        <fullName evidence="2">Uncharacterized protein</fullName>
    </submittedName>
</protein>
<keyword evidence="1" id="KW-1133">Transmembrane helix</keyword>
<feature type="transmembrane region" description="Helical" evidence="1">
    <location>
        <begin position="77"/>
        <end position="102"/>
    </location>
</feature>
<organism evidence="2 3">
    <name type="scientific">Streptomyces venezuelae</name>
    <dbReference type="NCBI Taxonomy" id="54571"/>
    <lineage>
        <taxon>Bacteria</taxon>
        <taxon>Bacillati</taxon>
        <taxon>Actinomycetota</taxon>
        <taxon>Actinomycetes</taxon>
        <taxon>Kitasatosporales</taxon>
        <taxon>Streptomycetaceae</taxon>
        <taxon>Streptomyces</taxon>
    </lineage>
</organism>
<proteinExistence type="predicted"/>
<evidence type="ECO:0000313" key="2">
    <source>
        <dbReference type="EMBL" id="QES52528.1"/>
    </source>
</evidence>
<keyword evidence="1" id="KW-0472">Membrane</keyword>
<feature type="transmembrane region" description="Helical" evidence="1">
    <location>
        <begin position="144"/>
        <end position="166"/>
    </location>
</feature>
<dbReference type="AlphaFoldDB" id="A0A5P2DEI3"/>
<evidence type="ECO:0000313" key="3">
    <source>
        <dbReference type="Proteomes" id="UP000325211"/>
    </source>
</evidence>
<keyword evidence="1" id="KW-0812">Transmembrane</keyword>
<reference evidence="2 3" key="1">
    <citation type="submission" date="2018-05" db="EMBL/GenBank/DDBJ databases">
        <title>Streptomyces venezuelae.</title>
        <authorList>
            <person name="Kim W."/>
            <person name="Lee N."/>
            <person name="Cho B.-K."/>
        </authorList>
    </citation>
    <scope>NUCLEOTIDE SEQUENCE [LARGE SCALE GENOMIC DNA]</scope>
    <source>
        <strain evidence="2 3">ATCC 21782</strain>
    </source>
</reference>
<accession>A0A5P2DEI3</accession>
<sequence length="222" mass="23784">MRMPRRHLPPPPPPAHLRAWHDEAVLRDDRATFLAELARQSLGLTRLLLLWSVAAVFAFGWSFLGMALMSFEQGDGLGAVIGAVFAALGFGVLVPAGFWFAWGARRDREVRQLLCAWAESEPPAGVPAGHPAAGLRLCAPGRSLGWLLSSAVLCAAGLWVAFGWAASARPDGTTYATYAEVAYYIGLGMILWVTGLLGAGKAAAHYRWAARVFTGPATRASR</sequence>